<feature type="compositionally biased region" description="Low complexity" evidence="1">
    <location>
        <begin position="169"/>
        <end position="182"/>
    </location>
</feature>
<dbReference type="Proteomes" id="UP000736335">
    <property type="component" value="Unassembled WGS sequence"/>
</dbReference>
<dbReference type="AlphaFoldDB" id="A0A9P6HDV8"/>
<evidence type="ECO:0000313" key="2">
    <source>
        <dbReference type="EMBL" id="KAF9785145.1"/>
    </source>
</evidence>
<proteinExistence type="predicted"/>
<comment type="caution">
    <text evidence="2">The sequence shown here is derived from an EMBL/GenBank/DDBJ whole genome shotgun (WGS) entry which is preliminary data.</text>
</comment>
<evidence type="ECO:0000313" key="3">
    <source>
        <dbReference type="Proteomes" id="UP000736335"/>
    </source>
</evidence>
<reference evidence="2" key="2">
    <citation type="submission" date="2020-11" db="EMBL/GenBank/DDBJ databases">
        <authorList>
            <consortium name="DOE Joint Genome Institute"/>
            <person name="Kuo A."/>
            <person name="Miyauchi S."/>
            <person name="Kiss E."/>
            <person name="Drula E."/>
            <person name="Kohler A."/>
            <person name="Sanchez-Garcia M."/>
            <person name="Andreopoulos B."/>
            <person name="Barry K.W."/>
            <person name="Bonito G."/>
            <person name="Buee M."/>
            <person name="Carver A."/>
            <person name="Chen C."/>
            <person name="Cichocki N."/>
            <person name="Clum A."/>
            <person name="Culley D."/>
            <person name="Crous P.W."/>
            <person name="Fauchery L."/>
            <person name="Girlanda M."/>
            <person name="Hayes R."/>
            <person name="Keri Z."/>
            <person name="Labutti K."/>
            <person name="Lipzen A."/>
            <person name="Lombard V."/>
            <person name="Magnuson J."/>
            <person name="Maillard F."/>
            <person name="Morin E."/>
            <person name="Murat C."/>
            <person name="Nolan M."/>
            <person name="Ohm R."/>
            <person name="Pangilinan J."/>
            <person name="Pereira M."/>
            <person name="Perotto S."/>
            <person name="Peter M."/>
            <person name="Riley R."/>
            <person name="Sitrit Y."/>
            <person name="Stielow B."/>
            <person name="Szollosi G."/>
            <person name="Zifcakova L."/>
            <person name="Stursova M."/>
            <person name="Spatafora J.W."/>
            <person name="Tedersoo L."/>
            <person name="Vaario L.-M."/>
            <person name="Yamada A."/>
            <person name="Yan M."/>
            <person name="Wang P."/>
            <person name="Xu J."/>
            <person name="Bruns T."/>
            <person name="Baldrian P."/>
            <person name="Vilgalys R."/>
            <person name="Henrissat B."/>
            <person name="Grigoriev I.V."/>
            <person name="Hibbett D."/>
            <person name="Nagy L.G."/>
            <person name="Martin F.M."/>
        </authorList>
    </citation>
    <scope>NUCLEOTIDE SEQUENCE</scope>
    <source>
        <strain evidence="2">UH-Tt-Lm1</strain>
    </source>
</reference>
<accession>A0A9P6HDV8</accession>
<protein>
    <submittedName>
        <fullName evidence="2">Uncharacterized protein</fullName>
    </submittedName>
</protein>
<keyword evidence="3" id="KW-1185">Reference proteome</keyword>
<gene>
    <name evidence="2" type="ORF">BJ322DRAFT_1020732</name>
</gene>
<name>A0A9P6HDV8_9AGAM</name>
<sequence>MYLNSFRLEIDSGSFFATTRTTHVWRCHLGLGRHTRKPQEEKVLTAVAEREKSGQRYEPFGKRKNRALPVSLYRQTRAQEYHQGQQIIRRGCKHQLGIAPRTVIVDATLGPERWFLPGRSRGMPLGPQTKLKMTCSAVVSKGAEDGSNGVGAGVMRNYYRGERQGSGETGRTSLSSSSASPPSRLLFSVPRTLLLDWARSCGSVTLRMPSDLPLSSPGLTDKFKPPLGRGANILGNYMHKSLKARHGLNCSESIRVLPLKTLISSPLNRPVPLGRLGLSRCCAEDNFALSSLLDVDILHPRKPEKIIYQNSIALHFSAPRRSYSVFPWFPPFQTTAFPRSDDV</sequence>
<dbReference type="EMBL" id="WIUZ02000007">
    <property type="protein sequence ID" value="KAF9785145.1"/>
    <property type="molecule type" value="Genomic_DNA"/>
</dbReference>
<feature type="region of interest" description="Disordered" evidence="1">
    <location>
        <begin position="162"/>
        <end position="182"/>
    </location>
</feature>
<reference evidence="2" key="1">
    <citation type="journal article" date="2020" name="Nat. Commun.">
        <title>Large-scale genome sequencing of mycorrhizal fungi provides insights into the early evolution of symbiotic traits.</title>
        <authorList>
            <person name="Miyauchi S."/>
            <person name="Kiss E."/>
            <person name="Kuo A."/>
            <person name="Drula E."/>
            <person name="Kohler A."/>
            <person name="Sanchez-Garcia M."/>
            <person name="Morin E."/>
            <person name="Andreopoulos B."/>
            <person name="Barry K.W."/>
            <person name="Bonito G."/>
            <person name="Buee M."/>
            <person name="Carver A."/>
            <person name="Chen C."/>
            <person name="Cichocki N."/>
            <person name="Clum A."/>
            <person name="Culley D."/>
            <person name="Crous P.W."/>
            <person name="Fauchery L."/>
            <person name="Girlanda M."/>
            <person name="Hayes R.D."/>
            <person name="Keri Z."/>
            <person name="LaButti K."/>
            <person name="Lipzen A."/>
            <person name="Lombard V."/>
            <person name="Magnuson J."/>
            <person name="Maillard F."/>
            <person name="Murat C."/>
            <person name="Nolan M."/>
            <person name="Ohm R.A."/>
            <person name="Pangilinan J."/>
            <person name="Pereira M.F."/>
            <person name="Perotto S."/>
            <person name="Peter M."/>
            <person name="Pfister S."/>
            <person name="Riley R."/>
            <person name="Sitrit Y."/>
            <person name="Stielow J.B."/>
            <person name="Szollosi G."/>
            <person name="Zifcakova L."/>
            <person name="Stursova M."/>
            <person name="Spatafora J.W."/>
            <person name="Tedersoo L."/>
            <person name="Vaario L.M."/>
            <person name="Yamada A."/>
            <person name="Yan M."/>
            <person name="Wang P."/>
            <person name="Xu J."/>
            <person name="Bruns T."/>
            <person name="Baldrian P."/>
            <person name="Vilgalys R."/>
            <person name="Dunand C."/>
            <person name="Henrissat B."/>
            <person name="Grigoriev I.V."/>
            <person name="Hibbett D."/>
            <person name="Nagy L.G."/>
            <person name="Martin F.M."/>
        </authorList>
    </citation>
    <scope>NUCLEOTIDE SEQUENCE</scope>
    <source>
        <strain evidence="2">UH-Tt-Lm1</strain>
    </source>
</reference>
<evidence type="ECO:0000256" key="1">
    <source>
        <dbReference type="SAM" id="MobiDB-lite"/>
    </source>
</evidence>
<organism evidence="2 3">
    <name type="scientific">Thelephora terrestris</name>
    <dbReference type="NCBI Taxonomy" id="56493"/>
    <lineage>
        <taxon>Eukaryota</taxon>
        <taxon>Fungi</taxon>
        <taxon>Dikarya</taxon>
        <taxon>Basidiomycota</taxon>
        <taxon>Agaricomycotina</taxon>
        <taxon>Agaricomycetes</taxon>
        <taxon>Thelephorales</taxon>
        <taxon>Thelephoraceae</taxon>
        <taxon>Thelephora</taxon>
    </lineage>
</organism>